<gene>
    <name evidence="1" type="ORF">GSI01S_34_00010</name>
</gene>
<dbReference type="EMBL" id="BANU01000034">
    <property type="protein sequence ID" value="GAC62389.1"/>
    <property type="molecule type" value="Genomic_DNA"/>
</dbReference>
<dbReference type="RefSeq" id="WP_006897796.1">
    <property type="nucleotide sequence ID" value="NZ_BANU01000034.1"/>
</dbReference>
<feature type="non-terminal residue" evidence="1">
    <location>
        <position position="1"/>
    </location>
</feature>
<keyword evidence="2" id="KW-1185">Reference proteome</keyword>
<organism evidence="1 2">
    <name type="scientific">Gordonia sihwensis NBRC 108236</name>
    <dbReference type="NCBI Taxonomy" id="1223544"/>
    <lineage>
        <taxon>Bacteria</taxon>
        <taxon>Bacillati</taxon>
        <taxon>Actinomycetota</taxon>
        <taxon>Actinomycetes</taxon>
        <taxon>Mycobacteriales</taxon>
        <taxon>Gordoniaceae</taxon>
        <taxon>Gordonia</taxon>
    </lineage>
</organism>
<comment type="caution">
    <text evidence="1">The sequence shown here is derived from an EMBL/GenBank/DDBJ whole genome shotgun (WGS) entry which is preliminary data.</text>
</comment>
<reference evidence="1 2" key="1">
    <citation type="submission" date="2012-12" db="EMBL/GenBank/DDBJ databases">
        <title>Whole genome shotgun sequence of Gordonia sihwensis NBRC 108236.</title>
        <authorList>
            <person name="Yoshida I."/>
            <person name="Hosoyama A."/>
            <person name="Tsuchikane K."/>
            <person name="Ando Y."/>
            <person name="Baba S."/>
            <person name="Ohji S."/>
            <person name="Hamada M."/>
            <person name="Tamura T."/>
            <person name="Yamazoe A."/>
            <person name="Yamazaki S."/>
            <person name="Fujita N."/>
        </authorList>
    </citation>
    <scope>NUCLEOTIDE SEQUENCE [LARGE SCALE GENOMIC DNA]</scope>
    <source>
        <strain evidence="1 2">NBRC 108236</strain>
    </source>
</reference>
<dbReference type="AlphaFoldDB" id="L7LNC1"/>
<sequence length="204" mass="23100">KEAQTIANARNEYLHGAAASFAPIPPDAWWPRYWAQARILVHACDKDLDDFVGSEYESKVESHLIRNKKNIEHRAEMLVERARQRLGQFKSGQMRAAELDEWVRQTKYLPARLQYSASASCPACDGTGLVEGKDVDNAETHYEQVSKDDYDAWVDLTIGAAYFSCTECHLILDSYELIEALGLPADFEATTDVGDYWEPEYGND</sequence>
<protein>
    <submittedName>
        <fullName evidence="1">Uncharacterized protein</fullName>
    </submittedName>
</protein>
<dbReference type="Proteomes" id="UP000035083">
    <property type="component" value="Unassembled WGS sequence"/>
</dbReference>
<evidence type="ECO:0000313" key="1">
    <source>
        <dbReference type="EMBL" id="GAC62389.1"/>
    </source>
</evidence>
<accession>L7LNC1</accession>
<dbReference type="eggNOG" id="ENOG5032SMV">
    <property type="taxonomic scope" value="Bacteria"/>
</dbReference>
<proteinExistence type="predicted"/>
<name>L7LNC1_9ACTN</name>
<evidence type="ECO:0000313" key="2">
    <source>
        <dbReference type="Proteomes" id="UP000035083"/>
    </source>
</evidence>